<dbReference type="InterPro" id="IPR051158">
    <property type="entry name" value="Metallophosphoesterase_sf"/>
</dbReference>
<dbReference type="EMBL" id="JACRTP010000001">
    <property type="protein sequence ID" value="MBC8627140.1"/>
    <property type="molecule type" value="Genomic_DNA"/>
</dbReference>
<organism evidence="4 5">
    <name type="scientific">Blautia stercoris</name>
    <dbReference type="NCBI Taxonomy" id="871664"/>
    <lineage>
        <taxon>Bacteria</taxon>
        <taxon>Bacillati</taxon>
        <taxon>Bacillota</taxon>
        <taxon>Clostridia</taxon>
        <taxon>Lachnospirales</taxon>
        <taxon>Lachnospiraceae</taxon>
        <taxon>Blautia</taxon>
    </lineage>
</organism>
<evidence type="ECO:0000313" key="4">
    <source>
        <dbReference type="EMBL" id="MBC8627140.1"/>
    </source>
</evidence>
<dbReference type="InterPro" id="IPR029052">
    <property type="entry name" value="Metallo-depent_PP-like"/>
</dbReference>
<dbReference type="Proteomes" id="UP000661649">
    <property type="component" value="Unassembled WGS sequence"/>
</dbReference>
<feature type="domain" description="Calcineurin-like phosphoesterase" evidence="3">
    <location>
        <begin position="20"/>
        <end position="202"/>
    </location>
</feature>
<accession>A0ABR7P6X9</accession>
<proteinExistence type="predicted"/>
<reference evidence="4 5" key="1">
    <citation type="submission" date="2020-08" db="EMBL/GenBank/DDBJ databases">
        <title>Genome public.</title>
        <authorList>
            <person name="Liu C."/>
            <person name="Sun Q."/>
        </authorList>
    </citation>
    <scope>NUCLEOTIDE SEQUENCE [LARGE SCALE GENOMIC DNA]</scope>
    <source>
        <strain evidence="4 5">3_YM_SP_D4_24.mj</strain>
    </source>
</reference>
<dbReference type="InterPro" id="IPR004843">
    <property type="entry name" value="Calcineurin-like_PHP"/>
</dbReference>
<dbReference type="RefSeq" id="WP_022303027.1">
    <property type="nucleotide sequence ID" value="NZ_JACRTP010000001.1"/>
</dbReference>
<keyword evidence="5" id="KW-1185">Reference proteome</keyword>
<sequence>MKKFKITNYEITSEKISQELRFVMISDWHNVIFGERNKPVFEAIQKINPDAILIAGDLVLGKQEAPLLPALESLKELIKTAPVFYAPGNHEQRMKRYPQNYEASFLEYETQIKKLGVHYLENEQEVLLVKGEKIQIHGLKLPYEYYKKGSKKAKTGPKEEELKTLLGKPDENEFHILLAHTPRYAKEYFNWGADLTLSGHYHGGVLRLPFGGKGALSPDFVLFPKYCYGLFKKGEQKLITGSGLGEHTIPIRIANPRELVVISCKPKRK</sequence>
<name>A0ABR7P6X9_9FIRM</name>
<keyword evidence="2" id="KW-0378">Hydrolase</keyword>
<dbReference type="Pfam" id="PF00149">
    <property type="entry name" value="Metallophos"/>
    <property type="match status" value="1"/>
</dbReference>
<evidence type="ECO:0000259" key="3">
    <source>
        <dbReference type="Pfam" id="PF00149"/>
    </source>
</evidence>
<evidence type="ECO:0000313" key="5">
    <source>
        <dbReference type="Proteomes" id="UP000661649"/>
    </source>
</evidence>
<dbReference type="PANTHER" id="PTHR31302:SF31">
    <property type="entry name" value="PHOSPHODIESTERASE YAEI"/>
    <property type="match status" value="1"/>
</dbReference>
<protein>
    <submittedName>
        <fullName evidence="4">Metallophosphoesterase</fullName>
    </submittedName>
</protein>
<dbReference type="PANTHER" id="PTHR31302">
    <property type="entry name" value="TRANSMEMBRANE PROTEIN WITH METALLOPHOSPHOESTERASE DOMAIN-RELATED"/>
    <property type="match status" value="1"/>
</dbReference>
<gene>
    <name evidence="4" type="ORF">H8712_00610</name>
</gene>
<keyword evidence="1" id="KW-0479">Metal-binding</keyword>
<evidence type="ECO:0000256" key="2">
    <source>
        <dbReference type="ARBA" id="ARBA00022801"/>
    </source>
</evidence>
<dbReference type="SUPFAM" id="SSF56300">
    <property type="entry name" value="Metallo-dependent phosphatases"/>
    <property type="match status" value="1"/>
</dbReference>
<dbReference type="Gene3D" id="3.60.21.10">
    <property type="match status" value="1"/>
</dbReference>
<evidence type="ECO:0000256" key="1">
    <source>
        <dbReference type="ARBA" id="ARBA00022723"/>
    </source>
</evidence>
<comment type="caution">
    <text evidence="4">The sequence shown here is derived from an EMBL/GenBank/DDBJ whole genome shotgun (WGS) entry which is preliminary data.</text>
</comment>